<dbReference type="InterPro" id="IPR013922">
    <property type="entry name" value="Cyclin_PHO80-like"/>
</dbReference>
<dbReference type="GO" id="GO:0005634">
    <property type="term" value="C:nucleus"/>
    <property type="evidence" value="ECO:0007669"/>
    <property type="project" value="TreeGrafter"/>
</dbReference>
<dbReference type="PANTHER" id="PTHR15615">
    <property type="match status" value="1"/>
</dbReference>
<dbReference type="InterPro" id="IPR006671">
    <property type="entry name" value="Cyclin_N"/>
</dbReference>
<feature type="compositionally biased region" description="Low complexity" evidence="1">
    <location>
        <begin position="1072"/>
        <end position="1085"/>
    </location>
</feature>
<dbReference type="GO" id="GO:0016538">
    <property type="term" value="F:cyclin-dependent protein serine/threonine kinase regulator activity"/>
    <property type="evidence" value="ECO:0007669"/>
    <property type="project" value="TreeGrafter"/>
</dbReference>
<evidence type="ECO:0000256" key="1">
    <source>
        <dbReference type="SAM" id="MobiDB-lite"/>
    </source>
</evidence>
<feature type="region of interest" description="Disordered" evidence="1">
    <location>
        <begin position="1068"/>
        <end position="1087"/>
    </location>
</feature>
<protein>
    <recommendedName>
        <fullName evidence="2">Cyclin N-terminal domain-containing protein</fullName>
    </recommendedName>
</protein>
<comment type="caution">
    <text evidence="3">The sequence shown here is derived from an EMBL/GenBank/DDBJ whole genome shotgun (WGS) entry which is preliminary data.</text>
</comment>
<organism evidence="3 4">
    <name type="scientific">Piromyces finnis</name>
    <dbReference type="NCBI Taxonomy" id="1754191"/>
    <lineage>
        <taxon>Eukaryota</taxon>
        <taxon>Fungi</taxon>
        <taxon>Fungi incertae sedis</taxon>
        <taxon>Chytridiomycota</taxon>
        <taxon>Chytridiomycota incertae sedis</taxon>
        <taxon>Neocallimastigomycetes</taxon>
        <taxon>Neocallimastigales</taxon>
        <taxon>Neocallimastigaceae</taxon>
        <taxon>Piromyces</taxon>
    </lineage>
</organism>
<dbReference type="Proteomes" id="UP000193719">
    <property type="component" value="Unassembled WGS sequence"/>
</dbReference>
<dbReference type="EMBL" id="MCFH01000031">
    <property type="protein sequence ID" value="ORX47323.1"/>
    <property type="molecule type" value="Genomic_DNA"/>
</dbReference>
<dbReference type="CDD" id="cd20557">
    <property type="entry name" value="CYCLIN_ScPCL1-like"/>
    <property type="match status" value="1"/>
</dbReference>
<feature type="compositionally biased region" description="Basic and acidic residues" evidence="1">
    <location>
        <begin position="1115"/>
        <end position="1130"/>
    </location>
</feature>
<evidence type="ECO:0000313" key="4">
    <source>
        <dbReference type="Proteomes" id="UP000193719"/>
    </source>
</evidence>
<feature type="region of interest" description="Disordered" evidence="1">
    <location>
        <begin position="326"/>
        <end position="355"/>
    </location>
</feature>
<reference evidence="3 4" key="1">
    <citation type="submission" date="2016-08" db="EMBL/GenBank/DDBJ databases">
        <title>Genomes of anaerobic fungi encode conserved fungal cellulosomes for biomass hydrolysis.</title>
        <authorList>
            <consortium name="DOE Joint Genome Institute"/>
            <person name="Haitjema C.H."/>
            <person name="Gilmore S.P."/>
            <person name="Henske J.K."/>
            <person name="Solomon K.V."/>
            <person name="De Groot R."/>
            <person name="Kuo A."/>
            <person name="Mondo S.J."/>
            <person name="Salamov A.A."/>
            <person name="Labutti K."/>
            <person name="Zhao Z."/>
            <person name="Chiniquy J."/>
            <person name="Barry K."/>
            <person name="Brewer H.M."/>
            <person name="Purvine S.O."/>
            <person name="Wright A.T."/>
            <person name="Boxma B."/>
            <person name="Van Alen T."/>
            <person name="Hackstein J.H."/>
            <person name="Baker S.E."/>
            <person name="Grigoriev I.V."/>
            <person name="O'Malley M.A."/>
        </authorList>
    </citation>
    <scope>NUCLEOTIDE SEQUENCE [LARGE SCALE GENOMIC DNA]</scope>
    <source>
        <strain evidence="4">finn</strain>
    </source>
</reference>
<feature type="region of interest" description="Disordered" evidence="1">
    <location>
        <begin position="1708"/>
        <end position="1732"/>
    </location>
</feature>
<feature type="region of interest" description="Disordered" evidence="1">
    <location>
        <begin position="1115"/>
        <end position="1134"/>
    </location>
</feature>
<dbReference type="InterPro" id="IPR036915">
    <property type="entry name" value="Cyclin-like_sf"/>
</dbReference>
<evidence type="ECO:0000313" key="3">
    <source>
        <dbReference type="EMBL" id="ORX47323.1"/>
    </source>
</evidence>
<feature type="compositionally biased region" description="Polar residues" evidence="1">
    <location>
        <begin position="1716"/>
        <end position="1732"/>
    </location>
</feature>
<dbReference type="GO" id="GO:0000307">
    <property type="term" value="C:cyclin-dependent protein kinase holoenzyme complex"/>
    <property type="evidence" value="ECO:0007669"/>
    <property type="project" value="TreeGrafter"/>
</dbReference>
<keyword evidence="4" id="KW-1185">Reference proteome</keyword>
<name>A0A1Y1V637_9FUNG</name>
<reference evidence="3 4" key="2">
    <citation type="submission" date="2016-08" db="EMBL/GenBank/DDBJ databases">
        <title>Pervasive Adenine N6-methylation of Active Genes in Fungi.</title>
        <authorList>
            <consortium name="DOE Joint Genome Institute"/>
            <person name="Mondo S.J."/>
            <person name="Dannebaum R.O."/>
            <person name="Kuo R.C."/>
            <person name="Labutti K."/>
            <person name="Haridas S."/>
            <person name="Kuo A."/>
            <person name="Salamov A."/>
            <person name="Ahrendt S.R."/>
            <person name="Lipzen A."/>
            <person name="Sullivan W."/>
            <person name="Andreopoulos W.B."/>
            <person name="Clum A."/>
            <person name="Lindquist E."/>
            <person name="Daum C."/>
            <person name="Ramamoorthy G.K."/>
            <person name="Gryganskyi A."/>
            <person name="Culley D."/>
            <person name="Magnuson J.K."/>
            <person name="James T.Y."/>
            <person name="O'Malley M.A."/>
            <person name="Stajich J.E."/>
            <person name="Spatafora J.W."/>
            <person name="Visel A."/>
            <person name="Grigoriev I.V."/>
        </authorList>
    </citation>
    <scope>NUCLEOTIDE SEQUENCE [LARGE SCALE GENOMIC DNA]</scope>
    <source>
        <strain evidence="4">finn</strain>
    </source>
</reference>
<gene>
    <name evidence="3" type="ORF">BCR36DRAFT_413675</name>
</gene>
<dbReference type="STRING" id="1754191.A0A1Y1V637"/>
<dbReference type="GO" id="GO:0019901">
    <property type="term" value="F:protein kinase binding"/>
    <property type="evidence" value="ECO:0007669"/>
    <property type="project" value="InterPro"/>
</dbReference>
<feature type="domain" description="Cyclin N-terminal" evidence="2">
    <location>
        <begin position="47"/>
        <end position="144"/>
    </location>
</feature>
<sequence>MSKNNYLDKKLPRVIYPVVIELLASYASDIVLCKSNEYEKSKVSLQPLTQFIQHVLDKSGINNVLEILTTIIYMKRLKSKLSPISTGLSCTRHRIFLATLIISQKYTQDVPYRNLDWSYITPFSLEDINLMERQLLYKLNYDLNFSEAEVANLYFYTLSKIINNISLNYTYSSFPNIESIYNDPSICIVDTTSSDIYKKDISDDSILSEHDYANIELNYNNNSCYEHQNINVNNNINRNKKIHVILSNDMHPNITDNKKNMNKNNKKHNTLEMNAYKNNYHESRDKQKVDYIPINQNQSSNINMLNNLNVNENNIIKNLKNYPKDKTTINNKNNKNTTDTTINKNNNNNNINNNKSSNIASKISLNNISTKNKNININLIKNHRNNNINNNQRNNVNINKNSDNKNNYCNKNENENGNINLNPILCYNVLQTSDSSDDEYFFEKYENMSYKNKNIYANYYDCNVMKNNNQIPSNNINNNVINTANLNSNTTKSYNTNIDTCYYQHIMNQSTTSPTKSSVNIGDKKYNINMIDNNIHDISLSNNLDNFKNMNANRNTYNNKNIILCNNSANYNYNNYNYNSCVGNNTSIMKTENIHFINTNEDTVNSKTCKNNSNFNYSQLNQYSYNQFSSNDNSRLMINNENNNDDCENNKINSNNSSSSIFSSYEKNEHRIYPCNENSILSDFTKAFSSIKLSTSSSSSSLYSSSTSSLCSVNQQRSNKENITSIPSFNTAFSKVENNFLSPNNKERKNFNVALNGDNSGNNLSKINKNSNYYNPAIMTILNDTKKIDNNSTFCSNCYKSSNSINNTSNSGNENENFIDIQNYNCSEFSDKIESFHDENKQQYKMDENEILYGDIFYSDGKNINETNQNMNKSHFDIYNNNNIENYNINDDDIDIKCSDSDSLYYTESENYFSQDEKCESISSQFRFDSIKDKKLDEDKLNLNHGFNDSENFFSQKSDIVFNEISIAERITDNQKFNITLDKNETIIMVDDNNDRKSEEKQAINSNTNKLSNKKKKMFKLCSSSLSPLSENNINNQNIKHKNNLYKKTENKIEEIKNDSLLYNKYIKKDNNNSNNNNNNNNNNSILKKSEYKTSKYDNIKNVKKPIITSKIKNIDSSDNTKGKKEDTKKQKSSTIKVETSFLSKVINDTIHEINSHKHNINNISTFTSLFASSRSKSTNKTEIKSSTFIPTIKVENSSKISNNQNQCNENNVIESNSLTLVNENLNSTNDSDNNIPTTSFNDNNLTSLKNNKNINGNNISVNNNNLNININTNFINDNDIKKNKNKNVDNLFTTNNENNKSNNENLQNPFLASSHMHSSSSSLKSDDNQNNLNQCKTVFEYINIKEKKLKMNMKQNKNEKNNTIGDKNILSNTLSDDNISNFDRGQSIEYENSYLNDTPSITSKIQRLDDMLEYCSLKHNVIINSSSSLHRNDELFHSIINNNKINDEKSCYNNLQNNKTTSSTSDSLNNFSSLNKNSLDNNHSQNFHSINQKVFMNNTSNITLISDGEDNMQSNPHLKFTLSENFNSKKKDLTSDSMIKYSIYLNQESEDSSHTIHQDKEDDIQCYSQNPNSYIYGQNSSNSSQFSINNSNNINSDSNSHIGQYNQSSISSNKSYKINFSYDTENNYQSMNYTKGNYFYNSENNNFITTTNQYLHPNYMFSNNEVFYRNSNYQPQNSIDPYIINYYNNKSTESFINSATSSMYNSSVSSPMNMKNSHNNLKPNIPINSTSGLHKSQRIENLQYYNSSSESVNNY</sequence>
<dbReference type="SUPFAM" id="SSF47954">
    <property type="entry name" value="Cyclin-like"/>
    <property type="match status" value="1"/>
</dbReference>
<dbReference type="PANTHER" id="PTHR15615:SF10">
    <property type="entry name" value="PHO85 CYCLIN-2-RELATED"/>
    <property type="match status" value="1"/>
</dbReference>
<feature type="region of interest" description="Disordered" evidence="1">
    <location>
        <begin position="1290"/>
        <end position="1330"/>
    </location>
</feature>
<feature type="compositionally biased region" description="Low complexity" evidence="1">
    <location>
        <begin position="328"/>
        <end position="355"/>
    </location>
</feature>
<accession>A0A1Y1V637</accession>
<proteinExistence type="predicted"/>
<dbReference type="OrthoDB" id="10250320at2759"/>
<evidence type="ECO:0000259" key="2">
    <source>
        <dbReference type="Pfam" id="PF00134"/>
    </source>
</evidence>
<dbReference type="Pfam" id="PF00134">
    <property type="entry name" value="Cyclin_N"/>
    <property type="match status" value="1"/>
</dbReference>